<dbReference type="SUPFAM" id="SSF51735">
    <property type="entry name" value="NAD(P)-binding Rossmann-fold domains"/>
    <property type="match status" value="4"/>
</dbReference>
<dbReference type="FunFam" id="3.40.50.720:FF:000209">
    <property type="entry name" value="Polyketide synthase Pks12"/>
    <property type="match status" value="1"/>
</dbReference>
<dbReference type="Pfam" id="PF08659">
    <property type="entry name" value="KR"/>
    <property type="match status" value="1"/>
</dbReference>
<dbReference type="RefSeq" id="WP_197453209.1">
    <property type="nucleotide sequence ID" value="NZ_CP036318.1"/>
</dbReference>
<dbReference type="Proteomes" id="UP000316770">
    <property type="component" value="Chromosome"/>
</dbReference>
<organism evidence="13 14">
    <name type="scientific">Rosistilla oblonga</name>
    <dbReference type="NCBI Taxonomy" id="2527990"/>
    <lineage>
        <taxon>Bacteria</taxon>
        <taxon>Pseudomonadati</taxon>
        <taxon>Planctomycetota</taxon>
        <taxon>Planctomycetia</taxon>
        <taxon>Pirellulales</taxon>
        <taxon>Pirellulaceae</taxon>
        <taxon>Rosistilla</taxon>
    </lineage>
</organism>
<dbReference type="InterPro" id="IPR020841">
    <property type="entry name" value="PKS_Beta-ketoAc_synthase_dom"/>
</dbReference>
<dbReference type="SMART" id="SM00823">
    <property type="entry name" value="PKS_PP"/>
    <property type="match status" value="1"/>
</dbReference>
<evidence type="ECO:0000256" key="7">
    <source>
        <dbReference type="ARBA" id="ARBA00023315"/>
    </source>
</evidence>
<dbReference type="PROSITE" id="PS52019">
    <property type="entry name" value="PKS_MFAS_DH"/>
    <property type="match status" value="1"/>
</dbReference>
<dbReference type="Pfam" id="PF00109">
    <property type="entry name" value="ketoacyl-synt"/>
    <property type="match status" value="1"/>
</dbReference>
<dbReference type="InterPro" id="IPR014030">
    <property type="entry name" value="Ketoacyl_synth_N"/>
</dbReference>
<dbReference type="InterPro" id="IPR013217">
    <property type="entry name" value="Methyltransf_12"/>
</dbReference>
<feature type="region of interest" description="C-terminal hotdog fold" evidence="9">
    <location>
        <begin position="1036"/>
        <end position="1199"/>
    </location>
</feature>
<dbReference type="Pfam" id="PF14765">
    <property type="entry name" value="PS-DH"/>
    <property type="match status" value="1"/>
</dbReference>
<dbReference type="InterPro" id="IPR032821">
    <property type="entry name" value="PKS_assoc"/>
</dbReference>
<dbReference type="GO" id="GO:0031177">
    <property type="term" value="F:phosphopantetheine binding"/>
    <property type="evidence" value="ECO:0007669"/>
    <property type="project" value="InterPro"/>
</dbReference>
<evidence type="ECO:0000256" key="4">
    <source>
        <dbReference type="ARBA" id="ARBA00022679"/>
    </source>
</evidence>
<evidence type="ECO:0000259" key="10">
    <source>
        <dbReference type="PROSITE" id="PS50075"/>
    </source>
</evidence>
<keyword evidence="5" id="KW-0521">NADP</keyword>
<dbReference type="SMART" id="SM00829">
    <property type="entry name" value="PKS_ER"/>
    <property type="match status" value="1"/>
</dbReference>
<dbReference type="InterPro" id="IPR020806">
    <property type="entry name" value="PKS_PP-bd"/>
</dbReference>
<dbReference type="SUPFAM" id="SSF47336">
    <property type="entry name" value="ACP-like"/>
    <property type="match status" value="1"/>
</dbReference>
<dbReference type="SMART" id="SM00826">
    <property type="entry name" value="PKS_DH"/>
    <property type="match status" value="1"/>
</dbReference>
<feature type="region of interest" description="N-terminal hotdog fold" evidence="9">
    <location>
        <begin position="904"/>
        <end position="1021"/>
    </location>
</feature>
<dbReference type="PROSITE" id="PS52004">
    <property type="entry name" value="KS3_2"/>
    <property type="match status" value="1"/>
</dbReference>
<dbReference type="InterPro" id="IPR036736">
    <property type="entry name" value="ACP-like_sf"/>
</dbReference>
<dbReference type="InterPro" id="IPR018201">
    <property type="entry name" value="Ketoacyl_synth_AS"/>
</dbReference>
<dbReference type="InterPro" id="IPR042104">
    <property type="entry name" value="PKS_dehydratase_sf"/>
</dbReference>
<keyword evidence="3" id="KW-0597">Phosphoprotein</keyword>
<dbReference type="InterPro" id="IPR016039">
    <property type="entry name" value="Thiolase-like"/>
</dbReference>
<dbReference type="Gene3D" id="3.90.180.10">
    <property type="entry name" value="Medium-chain alcohol dehydrogenases, catalytic domain"/>
    <property type="match status" value="1"/>
</dbReference>
<dbReference type="InterPro" id="IPR009081">
    <property type="entry name" value="PP-bd_ACP"/>
</dbReference>
<dbReference type="SUPFAM" id="SSF52151">
    <property type="entry name" value="FabD/lysophospholipase-like"/>
    <property type="match status" value="1"/>
</dbReference>
<dbReference type="InterPro" id="IPR013120">
    <property type="entry name" value="FAR_NAD-bd"/>
</dbReference>
<dbReference type="GO" id="GO:0005737">
    <property type="term" value="C:cytoplasm"/>
    <property type="evidence" value="ECO:0007669"/>
    <property type="project" value="TreeGrafter"/>
</dbReference>
<dbReference type="Pfam" id="PF00107">
    <property type="entry name" value="ADH_zinc_N"/>
    <property type="match status" value="1"/>
</dbReference>
<dbReference type="InterPro" id="IPR020807">
    <property type="entry name" value="PKS_DH"/>
</dbReference>
<dbReference type="PANTHER" id="PTHR43775">
    <property type="entry name" value="FATTY ACID SYNTHASE"/>
    <property type="match status" value="1"/>
</dbReference>
<dbReference type="InterPro" id="IPR001227">
    <property type="entry name" value="Ac_transferase_dom_sf"/>
</dbReference>
<dbReference type="SUPFAM" id="SSF53335">
    <property type="entry name" value="S-adenosyl-L-methionine-dependent methyltransferases"/>
    <property type="match status" value="1"/>
</dbReference>
<dbReference type="GO" id="GO:0050111">
    <property type="term" value="F:mycocerosate synthase activity"/>
    <property type="evidence" value="ECO:0007669"/>
    <property type="project" value="UniProtKB-EC"/>
</dbReference>
<dbReference type="Pfam" id="PF00698">
    <property type="entry name" value="Acyl_transf_1"/>
    <property type="match status" value="1"/>
</dbReference>
<evidence type="ECO:0000256" key="3">
    <source>
        <dbReference type="ARBA" id="ARBA00022553"/>
    </source>
</evidence>
<dbReference type="Gene3D" id="3.40.366.10">
    <property type="entry name" value="Malonyl-Coenzyme A Acyl Carrier Protein, domain 2"/>
    <property type="match status" value="1"/>
</dbReference>
<dbReference type="GO" id="GO:0071770">
    <property type="term" value="P:DIM/DIP cell wall layer assembly"/>
    <property type="evidence" value="ECO:0007669"/>
    <property type="project" value="TreeGrafter"/>
</dbReference>
<evidence type="ECO:0000256" key="9">
    <source>
        <dbReference type="PROSITE-ProRule" id="PRU01363"/>
    </source>
</evidence>
<dbReference type="InterPro" id="IPR050091">
    <property type="entry name" value="PKS_NRPS_Biosynth_Enz"/>
</dbReference>
<dbReference type="SUPFAM" id="SSF55048">
    <property type="entry name" value="Probable ACP-binding domain of malonyl-CoA ACP transacylase"/>
    <property type="match status" value="1"/>
</dbReference>
<dbReference type="PROSITE" id="PS00012">
    <property type="entry name" value="PHOSPHOPANTETHEINE"/>
    <property type="match status" value="1"/>
</dbReference>
<dbReference type="InterPro" id="IPR011032">
    <property type="entry name" value="GroES-like_sf"/>
</dbReference>
<dbReference type="PROSITE" id="PS50075">
    <property type="entry name" value="CARRIER"/>
    <property type="match status" value="1"/>
</dbReference>
<feature type="domain" description="PKS/mFAS DH" evidence="12">
    <location>
        <begin position="904"/>
        <end position="1199"/>
    </location>
</feature>
<proteinExistence type="predicted"/>
<dbReference type="Gene3D" id="3.10.129.110">
    <property type="entry name" value="Polyketide synthase dehydratase"/>
    <property type="match status" value="1"/>
</dbReference>
<dbReference type="Pfam" id="PF08240">
    <property type="entry name" value="ADH_N"/>
    <property type="match status" value="1"/>
</dbReference>
<evidence type="ECO:0000256" key="1">
    <source>
        <dbReference type="ARBA" id="ARBA00004721"/>
    </source>
</evidence>
<dbReference type="InterPro" id="IPR013149">
    <property type="entry name" value="ADH-like_C"/>
</dbReference>
<dbReference type="CDD" id="cd08955">
    <property type="entry name" value="KR_2_FAS_SDR_x"/>
    <property type="match status" value="1"/>
</dbReference>
<evidence type="ECO:0000313" key="14">
    <source>
        <dbReference type="Proteomes" id="UP000316770"/>
    </source>
</evidence>
<dbReference type="GO" id="GO:0004315">
    <property type="term" value="F:3-oxoacyl-[acyl-carrier-protein] synthase activity"/>
    <property type="evidence" value="ECO:0007669"/>
    <property type="project" value="InterPro"/>
</dbReference>
<keyword evidence="14" id="KW-1185">Reference proteome</keyword>
<reference evidence="13 14" key="1">
    <citation type="submission" date="2019-02" db="EMBL/GenBank/DDBJ databases">
        <title>Deep-cultivation of Planctomycetes and their phenomic and genomic characterization uncovers novel biology.</title>
        <authorList>
            <person name="Wiegand S."/>
            <person name="Jogler M."/>
            <person name="Boedeker C."/>
            <person name="Pinto D."/>
            <person name="Vollmers J."/>
            <person name="Rivas-Marin E."/>
            <person name="Kohn T."/>
            <person name="Peeters S.H."/>
            <person name="Heuer A."/>
            <person name="Rast P."/>
            <person name="Oberbeckmann S."/>
            <person name="Bunk B."/>
            <person name="Jeske O."/>
            <person name="Meyerdierks A."/>
            <person name="Storesund J.E."/>
            <person name="Kallscheuer N."/>
            <person name="Luecker S."/>
            <person name="Lage O.M."/>
            <person name="Pohl T."/>
            <person name="Merkel B.J."/>
            <person name="Hornburger P."/>
            <person name="Mueller R.-W."/>
            <person name="Bruemmer F."/>
            <person name="Labrenz M."/>
            <person name="Spormann A.M."/>
            <person name="Op den Camp H."/>
            <person name="Overmann J."/>
            <person name="Amann R."/>
            <person name="Jetten M.S.M."/>
            <person name="Mascher T."/>
            <person name="Medema M.H."/>
            <person name="Devos D.P."/>
            <person name="Kaster A.-K."/>
            <person name="Ovreas L."/>
            <person name="Rohde M."/>
            <person name="Galperin M.Y."/>
            <person name="Jogler C."/>
        </authorList>
    </citation>
    <scope>NUCLEOTIDE SEQUENCE [LARGE SCALE GENOMIC DNA]</scope>
    <source>
        <strain evidence="13 14">Mal33</strain>
    </source>
</reference>
<dbReference type="CDD" id="cd05195">
    <property type="entry name" value="enoyl_red"/>
    <property type="match status" value="1"/>
</dbReference>
<dbReference type="SMART" id="SM00825">
    <property type="entry name" value="PKS_KS"/>
    <property type="match status" value="1"/>
</dbReference>
<dbReference type="Gene3D" id="3.40.50.150">
    <property type="entry name" value="Vaccinia Virus protein VP39"/>
    <property type="match status" value="1"/>
</dbReference>
<feature type="domain" description="Carrier" evidence="10">
    <location>
        <begin position="2463"/>
        <end position="2540"/>
    </location>
</feature>
<dbReference type="SUPFAM" id="SSF50129">
    <property type="entry name" value="GroES-like"/>
    <property type="match status" value="1"/>
</dbReference>
<evidence type="ECO:0000256" key="8">
    <source>
        <dbReference type="ARBA" id="ARBA00054155"/>
    </source>
</evidence>
<dbReference type="Pfam" id="PF08242">
    <property type="entry name" value="Methyltransf_12"/>
    <property type="match status" value="1"/>
</dbReference>
<dbReference type="InterPro" id="IPR049552">
    <property type="entry name" value="PKS_DH_N"/>
</dbReference>
<dbReference type="GO" id="GO:0005886">
    <property type="term" value="C:plasma membrane"/>
    <property type="evidence" value="ECO:0007669"/>
    <property type="project" value="TreeGrafter"/>
</dbReference>
<dbReference type="InterPro" id="IPR014043">
    <property type="entry name" value="Acyl_transferase_dom"/>
</dbReference>
<evidence type="ECO:0000259" key="12">
    <source>
        <dbReference type="PROSITE" id="PS52019"/>
    </source>
</evidence>
<dbReference type="NCBIfam" id="TIGR01746">
    <property type="entry name" value="Thioester-redct"/>
    <property type="match status" value="1"/>
</dbReference>
<dbReference type="InterPro" id="IPR041068">
    <property type="entry name" value="HTH_51"/>
</dbReference>
<comment type="function">
    <text evidence="8">Involved in production of the polyketide antibiotic thailandamide.</text>
</comment>
<dbReference type="SUPFAM" id="SSF53901">
    <property type="entry name" value="Thiolase-like"/>
    <property type="match status" value="1"/>
</dbReference>
<gene>
    <name evidence="13" type="primary">mas_1</name>
    <name evidence="13" type="ORF">Mal33_25900</name>
</gene>
<dbReference type="InterPro" id="IPR016035">
    <property type="entry name" value="Acyl_Trfase/lysoPLipase"/>
</dbReference>
<dbReference type="SMART" id="SM00827">
    <property type="entry name" value="PKS_AT"/>
    <property type="match status" value="1"/>
</dbReference>
<sequence>MTQRNQTTQRQPLALVGLGCRLPGGIRDPDSLWQLLARRGSAISDVPGDRWHIDRYFHEDPNSAGHMTARRGGFVDQLKQFDATFWGFSRREAVRLDPQQRWMLEVAWEACEDAGIPPRSLRGTNVGVFVGASSHDYGSLQLNDLGNLDVHSNTGGTLSIVANRISYLFDLRGPSLAVDTACSSALVAFSMACRSIWSGQCDAALTGGVNALLTPNASIGFSKASMLSTAGECFAFDHRADGYVRSEGAGMVLLKPLADAIDNGDHIYAVVRSAVVNQDGHTSSMTVPSSAAQSTLLRTALDEAGVAPNEICYVEAHGTGTPVGDPIEAAAIGAVVSTGRAAGDHCWLGSIKTNLGHLEPASGIAGLFKLALIMDRQTIPPSGNFEAANPAIPFDSLKLKVVDSLQPIAAKDQPISAAINSFGFGGTNASAVVQSAPQTKQHKSSPEKIATRPFLLPISARDDEALRGYAKQYSRRLKEFGGDDSAALADFCYSAGTRKEQHSQRMVLRGRDAKQLAGNLRAWLRGDNVEESVVVGHAETQPGTNAFVFTGQGSQWATMGQDLIAREPIVAATIDKIDTLFQQVSGWSLKEAMLCDASESKIDSTQVAQPAIFALQVALVELWKSWGITPDSVIGHSVGEVAAAWCAGIYTLEEATQLVYHRSRLQDGTGGAGKMLAVGMTVAEARALIGDAAAEVTAVNSPSLVTIGGDAQTVADLEVQLKTAGKFVRDLGLDYAFHTYQMDAIKEPLLQALEFLNPQPSTIPFISTVTGRPQDGQTMDAQYWWHNVRQPVLFDEGFAALVAAGHGNFLEIGPHPALRSSMAQCLASLDASAQVFHSLARQTDSTTTLLKNVAQMHVAGLLVDWQALNQSAGNFVLQPRYPWTYQEYWLDKGRDLARLDQPLHPLLGKRLQSANPTWQLTLDPHRFPYLRDHQIWDGIVFPAAGFAEIGFAVADAMLLGDAYVVEDLQCLEALFVDPDLMPTIQVVFEEQTKSFSIHSSTDKQNWQTNACGRLVLLPADPIQPKPNLQAIESRLPCSVSHENLYDNLHRSGYGFGDAFSLIQHLRHGEPASLSEPSFDGSPLRRESLAWVDASGLGASAAAEYRWHPAILDACLQATHGTQYAEADAEQGDDFYLPESIRRVHLYCNSLPLQFWVHAVQTAAESDCFEYDLFVIDSAGQTIAEIQGFRVAKVQRTGVTRPIDDCLYRFQWQPQRIRGTQATGACDFPPSSELLRPVESQAADLVDQYGLGDYYADFLPRMQQVVIACIVNALRQLGWSYQAGDRFTADQLMEALGIVEEHTQLLQAQLHWLADAGVIAADGSGWRATTTLATRDTKELLADLAEEYPRFAAEVDLVTASCLRLADVMSGEIDPLELLFPGGSSHLVDHFYTQGCDFPAFNQLLKTVVGQSVANLPPRRTVRVLEIGAGTGSLTGQIVQTLPADRFEYLFTDIGGAFLADAKQRFDDCPAMEYQLFDLQRPAEDQGIEPHSFDIVIATNVLHATEDLSVALANAKSCLAAEGLFIFLEVVERRPIWDNVFGLLKGWWSFQDAHRSDSPLLSRDAWEALLQQSGFQDVASFKCADDAEQAVFIAHAPETQSVSADADSMARQDDVEPSSDAITLMFVGEDPVSTELALQWDRELGEVVRVRPGAQYQQTSENEFTVVDGSVDELQRLFHDARLGDRTVEKIVHGWGLSTPASALDIDRLLDAQKVGVLSCMHLVQALGDWNLSPQPRVHVLTRGAQSTSDTDRVDGLAASPLVGFCRVARSEVFDLGWQLIDLDVEPDADDVANIVDELRAAEPEAEVALRGTSRLVNRLHRANAADLPTRQFDWNAGGPTSRAYRLQMQKPGVLEDLSLNETDRRSPQPDEIEVQVMAGGINFRDVMKALGMYPGNSIDLLWFGDDFAGVVERVGENVDSIQPGDRVCGIAGYSFQSHLVVDHRMVFKLPAELSFAQAATVPTAFMTAEVAIGRIARLRAGEKILIHAAAGGVGQAAVQTAQHLGLEIFATAGTPEKRELLKRMGVAHVMDSRNVRFADEVMQLTNGAGVDAVLNSLAGEFVPKSLSVLAPFGRFLEIGKVDVYGNSKIGLAALKHNISYHVIDLAQIIDQRPAEIANVLRELSDRFAAGDYHPLPLTQFPISEAAEAFRYMAQGQHIGKNVLSFESPASDAATGRRIVGPCTQEGHLFKADATYLITGGARGFGFEVAKWMASQGARNLVLMSRSGPDQASSDAIQRMRDEGICVVDARGDVTDAEAANRVIDTIQADMPELKGVLHAAMVLDDEFISELDVQRFNRVLQPKMLGAWNLHQATLELPLDHFICFSSFSAVIGAPKQSNYNAGNSFLDALAGYRHARNLPAMTVNWGAILGAGFVDRNQKTAEYLDTLGMQAFPVGKALDLLGQLLQRDVPLLSAARVDWQRLSKLSPAITRLPVYAGVVNERGSSRCGSSLPEELKAMPADQWPAFLEDFVAQQVAGVFGSQDQDVDRTRSLTTLGIDSLMAVELVNRLETAAGIRIPMGGLLSGVNVRELSVLLQQQLLERIAVEPQRGEGPTPTEVPSKGIDFERDAALDDSVLPAAKRCSSGPPAKVLLTGATGFIGAHLLHELLETTDSEVTCLVRARDRESGMQRIVDNLAKYRLCPNGAADRVKIQLGDIAQPQLGLSTEAFSRLADEMDVLYHNAASPNLMLPYDALHGPNVVGTQEMLRLACHNKTKPLHYVSTFMVHGTDANRGCDVAESDLLPRCEDLIYGYAQTKWVAEKMIETARQRGLPVTIYRPGHVTGHSETGVANVDDLLHTIVRACVSVGAAPFRSLQLDITPVDFVARAIVALSQHDANLGQTFHLTNPQPLNDEVLVNWMHSIGSQVDLISHEEWCQRIDDKTSDHDASLEVLTEVLMPRLTSGGKRGIHPRFDCKRTLDALAGSGILCPPADEQLLSTCYAYLLQNGAVDDPSAVC</sequence>
<dbReference type="Gene3D" id="3.40.50.720">
    <property type="entry name" value="NAD(P)-binding Rossmann-like Domain"/>
    <property type="match status" value="4"/>
</dbReference>
<dbReference type="Pfam" id="PF21089">
    <property type="entry name" value="PKS_DH_N"/>
    <property type="match status" value="1"/>
</dbReference>
<dbReference type="FunFam" id="3.40.366.10:FF:000002">
    <property type="entry name" value="Probable polyketide synthase 2"/>
    <property type="match status" value="1"/>
</dbReference>
<evidence type="ECO:0000256" key="5">
    <source>
        <dbReference type="ARBA" id="ARBA00022857"/>
    </source>
</evidence>
<dbReference type="InterPro" id="IPR006162">
    <property type="entry name" value="Ppantetheine_attach_site"/>
</dbReference>
<dbReference type="InterPro" id="IPR029063">
    <property type="entry name" value="SAM-dependent_MTases_sf"/>
</dbReference>
<protein>
    <submittedName>
        <fullName evidence="13">Mycocerosic acid synthase</fullName>
        <ecNumber evidence="13">2.3.1.111</ecNumber>
    </submittedName>
</protein>
<dbReference type="InterPro" id="IPR020843">
    <property type="entry name" value="ER"/>
</dbReference>
<dbReference type="Pfam" id="PF02801">
    <property type="entry name" value="Ketoacyl-synt_C"/>
    <property type="match status" value="1"/>
</dbReference>
<dbReference type="GO" id="GO:0004312">
    <property type="term" value="F:fatty acid synthase activity"/>
    <property type="evidence" value="ECO:0007669"/>
    <property type="project" value="TreeGrafter"/>
</dbReference>
<dbReference type="EMBL" id="CP036318">
    <property type="protein sequence ID" value="QDV56598.1"/>
    <property type="molecule type" value="Genomic_DNA"/>
</dbReference>
<dbReference type="Gene3D" id="1.10.1200.10">
    <property type="entry name" value="ACP-like"/>
    <property type="match status" value="1"/>
</dbReference>
<dbReference type="Pfam" id="PF16197">
    <property type="entry name" value="KAsynt_C_assoc"/>
    <property type="match status" value="1"/>
</dbReference>
<dbReference type="InterPro" id="IPR057326">
    <property type="entry name" value="KR_dom"/>
</dbReference>
<dbReference type="InterPro" id="IPR013968">
    <property type="entry name" value="PKS_KR"/>
</dbReference>
<dbReference type="InterPro" id="IPR013154">
    <property type="entry name" value="ADH-like_N"/>
</dbReference>
<evidence type="ECO:0000313" key="13">
    <source>
        <dbReference type="EMBL" id="QDV56598.1"/>
    </source>
</evidence>
<dbReference type="EC" id="2.3.1.111" evidence="13"/>
<dbReference type="SMART" id="SM00822">
    <property type="entry name" value="PKS_KR"/>
    <property type="match status" value="1"/>
</dbReference>
<name>A0A518IU33_9BACT</name>
<dbReference type="PANTHER" id="PTHR43775:SF37">
    <property type="entry name" value="SI:DKEY-61P9.11"/>
    <property type="match status" value="1"/>
</dbReference>
<dbReference type="InterPro" id="IPR036291">
    <property type="entry name" value="NAD(P)-bd_dom_sf"/>
</dbReference>
<dbReference type="Pfam" id="PF18558">
    <property type="entry name" value="HTH_51"/>
    <property type="match status" value="1"/>
</dbReference>
<feature type="active site" description="Proton donor; for dehydratase activity" evidence="9">
    <location>
        <position position="1112"/>
    </location>
</feature>
<dbReference type="InterPro" id="IPR016036">
    <property type="entry name" value="Malonyl_transacylase_ACP-bd"/>
</dbReference>
<dbReference type="InterPro" id="IPR014031">
    <property type="entry name" value="Ketoacyl_synth_C"/>
</dbReference>
<dbReference type="InterPro" id="IPR049900">
    <property type="entry name" value="PKS_mFAS_DH"/>
</dbReference>
<dbReference type="PROSITE" id="PS00606">
    <property type="entry name" value="KS3_1"/>
    <property type="match status" value="1"/>
</dbReference>
<evidence type="ECO:0000256" key="6">
    <source>
        <dbReference type="ARBA" id="ARBA00023268"/>
    </source>
</evidence>
<keyword evidence="4 13" id="KW-0808">Transferase</keyword>
<keyword evidence="7 13" id="KW-0012">Acyltransferase</keyword>
<dbReference type="InterPro" id="IPR049551">
    <property type="entry name" value="PKS_DH_C"/>
</dbReference>
<dbReference type="CDD" id="cd00833">
    <property type="entry name" value="PKS"/>
    <property type="match status" value="1"/>
</dbReference>
<dbReference type="CDD" id="cd05235">
    <property type="entry name" value="SDR_e1"/>
    <property type="match status" value="1"/>
</dbReference>
<keyword evidence="2" id="KW-0596">Phosphopantetheine</keyword>
<dbReference type="FunFam" id="3.40.47.10:FF:000019">
    <property type="entry name" value="Polyketide synthase type I"/>
    <property type="match status" value="1"/>
</dbReference>
<dbReference type="Gene3D" id="3.30.70.3290">
    <property type="match status" value="1"/>
</dbReference>
<feature type="active site" description="Proton acceptor; for dehydratase activity" evidence="9">
    <location>
        <position position="933"/>
    </location>
</feature>
<evidence type="ECO:0000259" key="11">
    <source>
        <dbReference type="PROSITE" id="PS52004"/>
    </source>
</evidence>
<evidence type="ECO:0000256" key="2">
    <source>
        <dbReference type="ARBA" id="ARBA00022450"/>
    </source>
</evidence>
<dbReference type="Pfam" id="PF07993">
    <property type="entry name" value="NAD_binding_4"/>
    <property type="match status" value="1"/>
</dbReference>
<dbReference type="GO" id="GO:0016491">
    <property type="term" value="F:oxidoreductase activity"/>
    <property type="evidence" value="ECO:0007669"/>
    <property type="project" value="InterPro"/>
</dbReference>
<feature type="domain" description="Ketosynthase family 3 (KS3)" evidence="11">
    <location>
        <begin position="10"/>
        <end position="435"/>
    </location>
</feature>
<dbReference type="Pfam" id="PF00550">
    <property type="entry name" value="PP-binding"/>
    <property type="match status" value="1"/>
</dbReference>
<dbReference type="InterPro" id="IPR010080">
    <property type="entry name" value="Thioester_reductase-like_dom"/>
</dbReference>
<dbReference type="Gene3D" id="3.40.47.10">
    <property type="match status" value="1"/>
</dbReference>
<dbReference type="GO" id="GO:0006633">
    <property type="term" value="P:fatty acid biosynthetic process"/>
    <property type="evidence" value="ECO:0007669"/>
    <property type="project" value="InterPro"/>
</dbReference>
<comment type="pathway">
    <text evidence="1">Secondary metabolite biosynthesis; terpenoid biosynthesis.</text>
</comment>
<keyword evidence="6" id="KW-0511">Multifunctional enzyme</keyword>
<accession>A0A518IU33</accession>